<evidence type="ECO:0008006" key="3">
    <source>
        <dbReference type="Google" id="ProtNLM"/>
    </source>
</evidence>
<accession>A0A841T4K8</accession>
<dbReference type="EMBL" id="JACJVN010000017">
    <property type="protein sequence ID" value="MBB6676493.1"/>
    <property type="molecule type" value="Genomic_DNA"/>
</dbReference>
<name>A0A841T4K8_9BACL</name>
<comment type="caution">
    <text evidence="1">The sequence shown here is derived from an EMBL/GenBank/DDBJ whole genome shotgun (WGS) entry which is preliminary data.</text>
</comment>
<evidence type="ECO:0000313" key="2">
    <source>
        <dbReference type="Proteomes" id="UP000574133"/>
    </source>
</evidence>
<organism evidence="1 2">
    <name type="scientific">Cohnella lubricantis</name>
    <dbReference type="NCBI Taxonomy" id="2163172"/>
    <lineage>
        <taxon>Bacteria</taxon>
        <taxon>Bacillati</taxon>
        <taxon>Bacillota</taxon>
        <taxon>Bacilli</taxon>
        <taxon>Bacillales</taxon>
        <taxon>Paenibacillaceae</taxon>
        <taxon>Cohnella</taxon>
    </lineage>
</organism>
<reference evidence="1 2" key="1">
    <citation type="submission" date="2020-08" db="EMBL/GenBank/DDBJ databases">
        <title>Cohnella phylogeny.</title>
        <authorList>
            <person name="Dunlap C."/>
        </authorList>
    </citation>
    <scope>NUCLEOTIDE SEQUENCE [LARGE SCALE GENOMIC DNA]</scope>
    <source>
        <strain evidence="1 2">DSM 103658</strain>
    </source>
</reference>
<proteinExistence type="predicted"/>
<protein>
    <recommendedName>
        <fullName evidence="3">Phage ABA sandwich domain-containing protein</fullName>
    </recommendedName>
</protein>
<keyword evidence="2" id="KW-1185">Reference proteome</keyword>
<dbReference type="AlphaFoldDB" id="A0A841T4K8"/>
<sequence length="116" mass="13531">MDAKLAHLFGWYKKHDEQFKLDMWHSNTSKYATSSLDFSTTWNGMQQVVEEMQRRGWDFALESLTYDGIKYHARFFERIEGGYGEYDSEASFPHAVCMAALSALEGQRDESNQRTN</sequence>
<evidence type="ECO:0000313" key="1">
    <source>
        <dbReference type="EMBL" id="MBB6676493.1"/>
    </source>
</evidence>
<dbReference type="InterPro" id="IPR028985">
    <property type="entry name" value="Bacillus_phage_prot-like"/>
</dbReference>
<gene>
    <name evidence="1" type="ORF">H4Q31_04035</name>
</gene>
<dbReference type="Gene3D" id="3.30.2120.10">
    <property type="entry name" value="Bacillus phage protein-like"/>
    <property type="match status" value="1"/>
</dbReference>
<dbReference type="Proteomes" id="UP000574133">
    <property type="component" value="Unassembled WGS sequence"/>
</dbReference>